<proteinExistence type="predicted"/>
<evidence type="ECO:0000313" key="7">
    <source>
        <dbReference type="Proteomes" id="UP000492821"/>
    </source>
</evidence>
<evidence type="ECO:0000256" key="2">
    <source>
        <dbReference type="ARBA" id="ARBA00022771"/>
    </source>
</evidence>
<name>A0A7E4ZRI9_PANRE</name>
<keyword evidence="1" id="KW-0479">Metal-binding</keyword>
<dbReference type="InterPro" id="IPR001841">
    <property type="entry name" value="Znf_RING"/>
</dbReference>
<evidence type="ECO:0000256" key="5">
    <source>
        <dbReference type="SAM" id="MobiDB-lite"/>
    </source>
</evidence>
<dbReference type="PROSITE" id="PS50089">
    <property type="entry name" value="ZF_RING_2"/>
    <property type="match status" value="1"/>
</dbReference>
<evidence type="ECO:0000256" key="1">
    <source>
        <dbReference type="ARBA" id="ARBA00022723"/>
    </source>
</evidence>
<dbReference type="Gene3D" id="3.30.40.10">
    <property type="entry name" value="Zinc/RING finger domain, C3HC4 (zinc finger)"/>
    <property type="match status" value="1"/>
</dbReference>
<dbReference type="Proteomes" id="UP000492821">
    <property type="component" value="Unassembled WGS sequence"/>
</dbReference>
<organism evidence="7 8">
    <name type="scientific">Panagrellus redivivus</name>
    <name type="common">Microworm</name>
    <dbReference type="NCBI Taxonomy" id="6233"/>
    <lineage>
        <taxon>Eukaryota</taxon>
        <taxon>Metazoa</taxon>
        <taxon>Ecdysozoa</taxon>
        <taxon>Nematoda</taxon>
        <taxon>Chromadorea</taxon>
        <taxon>Rhabditida</taxon>
        <taxon>Tylenchina</taxon>
        <taxon>Panagrolaimomorpha</taxon>
        <taxon>Panagrolaimoidea</taxon>
        <taxon>Panagrolaimidae</taxon>
        <taxon>Panagrellus</taxon>
    </lineage>
</organism>
<dbReference type="InterPro" id="IPR013083">
    <property type="entry name" value="Znf_RING/FYVE/PHD"/>
</dbReference>
<keyword evidence="7" id="KW-1185">Reference proteome</keyword>
<dbReference type="PANTHER" id="PTHR47156">
    <property type="entry name" value="PROTEIN CBG20824"/>
    <property type="match status" value="1"/>
</dbReference>
<dbReference type="SUPFAM" id="SSF57850">
    <property type="entry name" value="RING/U-box"/>
    <property type="match status" value="1"/>
</dbReference>
<dbReference type="PANTHER" id="PTHR47156:SF10">
    <property type="entry name" value="E3 UBIQUITIN-PROTEIN LIGASE TRIM-21-RELATED"/>
    <property type="match status" value="1"/>
</dbReference>
<sequence length="454" mass="51207">MNFADSYWPPHSPPKPQPSRASMEDMSECCICMETYTKEIRAPVTIPCGHTFCKSCINKFIKAKVIQCCVCNVVTIGFTKFSKNYAMLQMLEKLNLLTDEDDLKRPKSAESYNASDIPEKIYGNIGEKQFNQYSQFYLGFMKNYLNSNLGKTNQSTKKIDLQNAINKTDQAISAVKRCFEKPKSLYHNPPDPFFHLARTSNMLPPDLLTINDSDLLFHQNGQEDDDDVIFLQSTNSIRPTRRKRPRTTANRNSNLAQIPPLAPLVATPPSQPAPVQNDLNTEIAIFDSMLENIDRPAYQQVRDAINNNMGNLNRPNFDSNFNPYNFPPAPVSLPGQLFTSYNYGQPSSSQASQSQPNMFLSSQPQNPFNFPMGSYDQSGSSNNTPFEYQQPTSSAFNFSLDNKPITSVSAGAVDPFAAPVDQFNNTMNPLTQLRQQFARNQRTVLSRFPYSRAH</sequence>
<keyword evidence="3" id="KW-0862">Zinc</keyword>
<dbReference type="CDD" id="cd16449">
    <property type="entry name" value="RING-HC"/>
    <property type="match status" value="1"/>
</dbReference>
<feature type="region of interest" description="Disordered" evidence="5">
    <location>
        <begin position="232"/>
        <end position="256"/>
    </location>
</feature>
<feature type="domain" description="RING-type" evidence="6">
    <location>
        <begin position="29"/>
        <end position="72"/>
    </location>
</feature>
<dbReference type="InterPro" id="IPR027370">
    <property type="entry name" value="Znf-RING_euk"/>
</dbReference>
<feature type="region of interest" description="Disordered" evidence="5">
    <location>
        <begin position="1"/>
        <end position="21"/>
    </location>
</feature>
<evidence type="ECO:0000256" key="4">
    <source>
        <dbReference type="PROSITE-ProRule" id="PRU00175"/>
    </source>
</evidence>
<evidence type="ECO:0000259" key="6">
    <source>
        <dbReference type="PROSITE" id="PS50089"/>
    </source>
</evidence>
<reference evidence="8" key="2">
    <citation type="submission" date="2020-10" db="UniProtKB">
        <authorList>
            <consortium name="WormBaseParasite"/>
        </authorList>
    </citation>
    <scope>IDENTIFICATION</scope>
</reference>
<dbReference type="PROSITE" id="PS00518">
    <property type="entry name" value="ZF_RING_1"/>
    <property type="match status" value="1"/>
</dbReference>
<dbReference type="GO" id="GO:0008270">
    <property type="term" value="F:zinc ion binding"/>
    <property type="evidence" value="ECO:0007669"/>
    <property type="project" value="UniProtKB-KW"/>
</dbReference>
<dbReference type="InterPro" id="IPR052667">
    <property type="entry name" value="E3_ubiquitin-ligase_RING"/>
</dbReference>
<dbReference type="SMART" id="SM00184">
    <property type="entry name" value="RING"/>
    <property type="match status" value="1"/>
</dbReference>
<dbReference type="AlphaFoldDB" id="A0A7E4ZRI9"/>
<accession>A0A7E4ZRI9</accession>
<keyword evidence="2 4" id="KW-0863">Zinc-finger</keyword>
<evidence type="ECO:0000256" key="3">
    <source>
        <dbReference type="ARBA" id="ARBA00022833"/>
    </source>
</evidence>
<dbReference type="InterPro" id="IPR017907">
    <property type="entry name" value="Znf_RING_CS"/>
</dbReference>
<reference evidence="7" key="1">
    <citation type="journal article" date="2013" name="Genetics">
        <title>The draft genome and transcriptome of Panagrellus redivivus are shaped by the harsh demands of a free-living lifestyle.</title>
        <authorList>
            <person name="Srinivasan J."/>
            <person name="Dillman A.R."/>
            <person name="Macchietto M.G."/>
            <person name="Heikkinen L."/>
            <person name="Lakso M."/>
            <person name="Fracchia K.M."/>
            <person name="Antoshechkin I."/>
            <person name="Mortazavi A."/>
            <person name="Wong G."/>
            <person name="Sternberg P.W."/>
        </authorList>
    </citation>
    <scope>NUCLEOTIDE SEQUENCE [LARGE SCALE GENOMIC DNA]</scope>
    <source>
        <strain evidence="7">MT8872</strain>
    </source>
</reference>
<evidence type="ECO:0000313" key="8">
    <source>
        <dbReference type="WBParaSite" id="Pan_g12806.t1"/>
    </source>
</evidence>
<dbReference type="WBParaSite" id="Pan_g12806.t1">
    <property type="protein sequence ID" value="Pan_g12806.t1"/>
    <property type="gene ID" value="Pan_g12806"/>
</dbReference>
<protein>
    <submittedName>
        <fullName evidence="8">RING-type domain-containing protein</fullName>
    </submittedName>
</protein>
<dbReference type="Pfam" id="PF13445">
    <property type="entry name" value="zf-RING_UBOX"/>
    <property type="match status" value="1"/>
</dbReference>